<organism evidence="6 7">
    <name type="scientific">Sphagnum troendelagicum</name>
    <dbReference type="NCBI Taxonomy" id="128251"/>
    <lineage>
        <taxon>Eukaryota</taxon>
        <taxon>Viridiplantae</taxon>
        <taxon>Streptophyta</taxon>
        <taxon>Embryophyta</taxon>
        <taxon>Bryophyta</taxon>
        <taxon>Sphagnophytina</taxon>
        <taxon>Sphagnopsida</taxon>
        <taxon>Sphagnales</taxon>
        <taxon>Sphagnaceae</taxon>
        <taxon>Sphagnum</taxon>
    </lineage>
</organism>
<gene>
    <name evidence="6" type="ORF">CSSPTR1EN2_LOCUS14001</name>
</gene>
<evidence type="ECO:0000256" key="1">
    <source>
        <dbReference type="ARBA" id="ARBA00007944"/>
    </source>
</evidence>
<dbReference type="InterPro" id="IPR007225">
    <property type="entry name" value="EXOC6/Sec15"/>
</dbReference>
<dbReference type="InterPro" id="IPR042044">
    <property type="entry name" value="EXOC6PINT-1/Sec15/Tip20_C_dom2"/>
</dbReference>
<feature type="domain" description="Exocyst complex subunit EXOC6/Sec15 C-terminal" evidence="5">
    <location>
        <begin position="181"/>
        <end position="318"/>
    </location>
</feature>
<reference evidence="6" key="1">
    <citation type="submission" date="2024-02" db="EMBL/GenBank/DDBJ databases">
        <authorList>
            <consortium name="ELIXIR-Norway"/>
            <consortium name="Elixir Norway"/>
        </authorList>
    </citation>
    <scope>NUCLEOTIDE SEQUENCE</scope>
</reference>
<keyword evidence="7" id="KW-1185">Reference proteome</keyword>
<dbReference type="Proteomes" id="UP001497512">
    <property type="component" value="Chromosome 3"/>
</dbReference>
<dbReference type="InterPro" id="IPR042045">
    <property type="entry name" value="EXOC6/Sec15_C_dom1"/>
</dbReference>
<evidence type="ECO:0000256" key="3">
    <source>
        <dbReference type="ARBA" id="ARBA00022483"/>
    </source>
</evidence>
<evidence type="ECO:0000259" key="5">
    <source>
        <dbReference type="Pfam" id="PF04091"/>
    </source>
</evidence>
<dbReference type="EMBL" id="OZ019895">
    <property type="protein sequence ID" value="CAK9218471.1"/>
    <property type="molecule type" value="Genomic_DNA"/>
</dbReference>
<dbReference type="PANTHER" id="PTHR12702:SF0">
    <property type="entry name" value="EXOCYST COMPLEX COMPONENT 6"/>
    <property type="match status" value="1"/>
</dbReference>
<dbReference type="Pfam" id="PF04091">
    <property type="entry name" value="Sec15_C"/>
    <property type="match status" value="1"/>
</dbReference>
<proteinExistence type="inferred from homology"/>
<dbReference type="InterPro" id="IPR046361">
    <property type="entry name" value="EXOC6/Sec15_C"/>
</dbReference>
<sequence>MDGVVPLVLSVLSTLHSIIGSLDAVINRVKTAASDYSQETHDDLLILKATLVALEKLARESDRNFGKEARGVLERMEKATDELKTKVESHTGLQRFFRHDNARQKLKSLQDIARNVWDLMQLQALCRDHRDDYAGEQWTCVSCLQRENLELKRLIEEMAESSVTRRSDTHQQRPQAEPSLENYFNSKFTECSQQIDNILSNDTLKEMTITTKKKDIFHMTYVVPCGATIEIDAAVIGVPSMAGYSGAVPECIQTVISFVEDCASFLSGTAEERHYYKLLGMHLVQLITVALPQLITNGTRRRLSVQEGIQLYLNACRFREFPGSTSFKREIKDKYPLIGNEYLELDLYKEPHAGPWEKLNERVWATINQHAFAEMNWGATFSQINWLPKDPLQAAEEDYLKPVHNYLQRLAKTLRHRGLIHCLPRIHNCFASVILELDDCIAGMFSRDEVEKFNIHALREIKRNLEQIQKFADEIDDTYGFISSSGLWNASKWVDLLMKVEPELFPDENFRRDYYLAVKERYNCDLDPGIVVRVCEKFDHTDGAVSTRS</sequence>
<protein>
    <recommendedName>
        <fullName evidence="5">Exocyst complex subunit EXOC6/Sec15 C-terminal domain-containing protein</fullName>
    </recommendedName>
</protein>
<evidence type="ECO:0000256" key="4">
    <source>
        <dbReference type="ARBA" id="ARBA00023054"/>
    </source>
</evidence>
<dbReference type="Gene3D" id="1.20.58.670">
    <property type="entry name" value="Dsl1p vesicle tethering complex, Tip20p subunit, domain D"/>
    <property type="match status" value="1"/>
</dbReference>
<comment type="similarity">
    <text evidence="1">Belongs to the SEC15 family.</text>
</comment>
<keyword evidence="3" id="KW-0268">Exocytosis</keyword>
<evidence type="ECO:0000313" key="7">
    <source>
        <dbReference type="Proteomes" id="UP001497512"/>
    </source>
</evidence>
<keyword evidence="2" id="KW-0813">Transport</keyword>
<dbReference type="Gene3D" id="1.10.357.30">
    <property type="entry name" value="Exocyst complex subunit Sec15 C-terminal domain, N-terminal subdomain"/>
    <property type="match status" value="1"/>
</dbReference>
<accession>A0ABP0UCD0</accession>
<dbReference type="PANTHER" id="PTHR12702">
    <property type="entry name" value="SEC15"/>
    <property type="match status" value="1"/>
</dbReference>
<keyword evidence="4" id="KW-0175">Coiled coil</keyword>
<evidence type="ECO:0000256" key="2">
    <source>
        <dbReference type="ARBA" id="ARBA00022448"/>
    </source>
</evidence>
<evidence type="ECO:0000313" key="6">
    <source>
        <dbReference type="EMBL" id="CAK9218471.1"/>
    </source>
</evidence>
<name>A0ABP0UCD0_9BRYO</name>